<reference evidence="11 12" key="1">
    <citation type="submission" date="2024-09" db="EMBL/GenBank/DDBJ databases">
        <title>Genome sequencing and assembly of Phytophthora oleae, isolate VK10A, causative agent of rot of olive drupes.</title>
        <authorList>
            <person name="Conti Taguali S."/>
            <person name="Riolo M."/>
            <person name="La Spada F."/>
            <person name="Cacciola S.O."/>
            <person name="Dionisio G."/>
        </authorList>
    </citation>
    <scope>NUCLEOTIDE SEQUENCE [LARGE SCALE GENOMIC DNA]</scope>
    <source>
        <strain evidence="11 12">VK10A</strain>
    </source>
</reference>
<comment type="caution">
    <text evidence="11">The sequence shown here is derived from an EMBL/GenBank/DDBJ whole genome shotgun (WGS) entry which is preliminary data.</text>
</comment>
<evidence type="ECO:0000313" key="11">
    <source>
        <dbReference type="EMBL" id="KAL3665059.1"/>
    </source>
</evidence>
<keyword evidence="5" id="KW-0418">Kinase</keyword>
<evidence type="ECO:0000256" key="2">
    <source>
        <dbReference type="ARBA" id="ARBA00022527"/>
    </source>
</evidence>
<comment type="catalytic activity">
    <reaction evidence="7">
        <text>L-threonyl-[protein] + ATP = O-phospho-L-threonyl-[protein] + ADP + H(+)</text>
        <dbReference type="Rhea" id="RHEA:46608"/>
        <dbReference type="Rhea" id="RHEA-COMP:11060"/>
        <dbReference type="Rhea" id="RHEA-COMP:11605"/>
        <dbReference type="ChEBI" id="CHEBI:15378"/>
        <dbReference type="ChEBI" id="CHEBI:30013"/>
        <dbReference type="ChEBI" id="CHEBI:30616"/>
        <dbReference type="ChEBI" id="CHEBI:61977"/>
        <dbReference type="ChEBI" id="CHEBI:456216"/>
        <dbReference type="EC" id="2.7.11.1"/>
    </reaction>
</comment>
<dbReference type="PROSITE" id="PS50011">
    <property type="entry name" value="PROTEIN_KINASE_DOM"/>
    <property type="match status" value="1"/>
</dbReference>
<gene>
    <name evidence="11" type="ORF">V7S43_009693</name>
</gene>
<dbReference type="InterPro" id="IPR008271">
    <property type="entry name" value="Ser/Thr_kinase_AS"/>
</dbReference>
<dbReference type="InterPro" id="IPR000719">
    <property type="entry name" value="Prot_kinase_dom"/>
</dbReference>
<dbReference type="PANTHER" id="PTHR44899">
    <property type="entry name" value="CAMK FAMILY PROTEIN KINASE"/>
    <property type="match status" value="1"/>
</dbReference>
<evidence type="ECO:0000256" key="6">
    <source>
        <dbReference type="ARBA" id="ARBA00022840"/>
    </source>
</evidence>
<name>A0ABD3FJA1_9STRA</name>
<dbReference type="SMART" id="SM00220">
    <property type="entry name" value="S_TKc"/>
    <property type="match status" value="1"/>
</dbReference>
<feature type="compositionally biased region" description="Basic and acidic residues" evidence="9">
    <location>
        <begin position="330"/>
        <end position="347"/>
    </location>
</feature>
<feature type="region of interest" description="Disordered" evidence="9">
    <location>
        <begin position="376"/>
        <end position="395"/>
    </location>
</feature>
<evidence type="ECO:0000256" key="5">
    <source>
        <dbReference type="ARBA" id="ARBA00022777"/>
    </source>
</evidence>
<proteinExistence type="predicted"/>
<dbReference type="EC" id="2.7.11.1" evidence="1"/>
<comment type="catalytic activity">
    <reaction evidence="8">
        <text>L-seryl-[protein] + ATP = O-phospho-L-seryl-[protein] + ADP + H(+)</text>
        <dbReference type="Rhea" id="RHEA:17989"/>
        <dbReference type="Rhea" id="RHEA-COMP:9863"/>
        <dbReference type="Rhea" id="RHEA-COMP:11604"/>
        <dbReference type="ChEBI" id="CHEBI:15378"/>
        <dbReference type="ChEBI" id="CHEBI:29999"/>
        <dbReference type="ChEBI" id="CHEBI:30616"/>
        <dbReference type="ChEBI" id="CHEBI:83421"/>
        <dbReference type="ChEBI" id="CHEBI:456216"/>
        <dbReference type="EC" id="2.7.11.1"/>
    </reaction>
</comment>
<sequence>MKVMDGYSRVKLLGEGSFGRVFLMREKKSGGRLVCVKQIHRVHHFKGSFMAAGHAKAFGTEAELMKKLRHPNLIRLLSSFIGPSPLRQQHLVMEYCSGGDLRSYLKGQETLGLSEEKIWHWFVQLALGLHHMHQQRVLHRDLKTANIFLSDAGYLVLGDLGIARTLNTGDMAGTVIGTPLYMAPEVLDGKEYSFSSDVWALGCVLYELCTGKPPFTASNTAQLLNKICLGDYAPIKKGNNLQTSRLPTLVASMLRTRPDLRPSVEKLLRDSITRVHIRRYCVDRLQSTNMTEEERRVLVQQMAALGVDSSISAKQETIQVESYSRHKMRSDRDQEQQERKLMDAREQERQDQIRLALQRLQQLHLEFPAAGLSKARDKVQSDSEELPPPAPIELKEGGYKASVHDDRWREPVRAANDCVGRLQPRGRSNSVPKDVVFTGVPRPGVPLTDMAKMFETRRPVCRDVRSLRQKEIAKAMERYKHRLDAMNTPRYRRSDKIRPPEAPARRDEASKRTTCAYLNKDEEETEAVIQQSIASLPGMVRL</sequence>
<dbReference type="AlphaFoldDB" id="A0ABD3FJA1"/>
<dbReference type="SUPFAM" id="SSF56112">
    <property type="entry name" value="Protein kinase-like (PK-like)"/>
    <property type="match status" value="1"/>
</dbReference>
<keyword evidence="6" id="KW-0067">ATP-binding</keyword>
<feature type="region of interest" description="Disordered" evidence="9">
    <location>
        <begin position="322"/>
        <end position="347"/>
    </location>
</feature>
<feature type="region of interest" description="Disordered" evidence="9">
    <location>
        <begin position="492"/>
        <end position="511"/>
    </location>
</feature>
<evidence type="ECO:0000259" key="10">
    <source>
        <dbReference type="PROSITE" id="PS50011"/>
    </source>
</evidence>
<dbReference type="GO" id="GO:0005524">
    <property type="term" value="F:ATP binding"/>
    <property type="evidence" value="ECO:0007669"/>
    <property type="project" value="UniProtKB-KW"/>
</dbReference>
<evidence type="ECO:0000256" key="4">
    <source>
        <dbReference type="ARBA" id="ARBA00022741"/>
    </source>
</evidence>
<protein>
    <recommendedName>
        <fullName evidence="1">non-specific serine/threonine protein kinase</fullName>
        <ecNumber evidence="1">2.7.11.1</ecNumber>
    </recommendedName>
</protein>
<keyword evidence="12" id="KW-1185">Reference proteome</keyword>
<evidence type="ECO:0000256" key="3">
    <source>
        <dbReference type="ARBA" id="ARBA00022679"/>
    </source>
</evidence>
<organism evidence="11 12">
    <name type="scientific">Phytophthora oleae</name>
    <dbReference type="NCBI Taxonomy" id="2107226"/>
    <lineage>
        <taxon>Eukaryota</taxon>
        <taxon>Sar</taxon>
        <taxon>Stramenopiles</taxon>
        <taxon>Oomycota</taxon>
        <taxon>Peronosporomycetes</taxon>
        <taxon>Peronosporales</taxon>
        <taxon>Peronosporaceae</taxon>
        <taxon>Phytophthora</taxon>
    </lineage>
</organism>
<dbReference type="PROSITE" id="PS00108">
    <property type="entry name" value="PROTEIN_KINASE_ST"/>
    <property type="match status" value="1"/>
</dbReference>
<dbReference type="PANTHER" id="PTHR44899:SF3">
    <property type="entry name" value="SERINE_THREONINE-PROTEIN KINASE NEK1"/>
    <property type="match status" value="1"/>
</dbReference>
<feature type="domain" description="Protein kinase" evidence="10">
    <location>
        <begin position="7"/>
        <end position="273"/>
    </location>
</feature>
<dbReference type="InterPro" id="IPR051131">
    <property type="entry name" value="NEK_Ser/Thr_kinase_NIMA"/>
</dbReference>
<evidence type="ECO:0000256" key="8">
    <source>
        <dbReference type="ARBA" id="ARBA00048679"/>
    </source>
</evidence>
<dbReference type="EMBL" id="JBIMZQ010000021">
    <property type="protein sequence ID" value="KAL3665059.1"/>
    <property type="molecule type" value="Genomic_DNA"/>
</dbReference>
<keyword evidence="4" id="KW-0547">Nucleotide-binding</keyword>
<keyword evidence="2" id="KW-0723">Serine/threonine-protein kinase</keyword>
<dbReference type="InterPro" id="IPR011009">
    <property type="entry name" value="Kinase-like_dom_sf"/>
</dbReference>
<dbReference type="GO" id="GO:0004674">
    <property type="term" value="F:protein serine/threonine kinase activity"/>
    <property type="evidence" value="ECO:0007669"/>
    <property type="project" value="UniProtKB-KW"/>
</dbReference>
<accession>A0ABD3FJA1</accession>
<evidence type="ECO:0000313" key="12">
    <source>
        <dbReference type="Proteomes" id="UP001632037"/>
    </source>
</evidence>
<evidence type="ECO:0000256" key="7">
    <source>
        <dbReference type="ARBA" id="ARBA00047899"/>
    </source>
</evidence>
<dbReference type="Proteomes" id="UP001632037">
    <property type="component" value="Unassembled WGS sequence"/>
</dbReference>
<evidence type="ECO:0000256" key="1">
    <source>
        <dbReference type="ARBA" id="ARBA00012513"/>
    </source>
</evidence>
<evidence type="ECO:0000256" key="9">
    <source>
        <dbReference type="SAM" id="MobiDB-lite"/>
    </source>
</evidence>
<dbReference type="CDD" id="cd08215">
    <property type="entry name" value="STKc_Nek"/>
    <property type="match status" value="1"/>
</dbReference>
<dbReference type="Pfam" id="PF00069">
    <property type="entry name" value="Pkinase"/>
    <property type="match status" value="1"/>
</dbReference>
<dbReference type="Gene3D" id="1.10.510.10">
    <property type="entry name" value="Transferase(Phosphotransferase) domain 1"/>
    <property type="match status" value="1"/>
</dbReference>
<keyword evidence="3" id="KW-0808">Transferase</keyword>